<comment type="caution">
    <text evidence="1">The sequence shown here is derived from an EMBL/GenBank/DDBJ whole genome shotgun (WGS) entry which is preliminary data.</text>
</comment>
<dbReference type="InterPro" id="IPR018550">
    <property type="entry name" value="Lipid-A_deacylase-rel"/>
</dbReference>
<dbReference type="Gene3D" id="2.40.160.20">
    <property type="match status" value="1"/>
</dbReference>
<evidence type="ECO:0008006" key="3">
    <source>
        <dbReference type="Google" id="ProtNLM"/>
    </source>
</evidence>
<reference evidence="1 2" key="1">
    <citation type="journal article" date="2014" name="Int. J. Syst. Evol. Microbiol.">
        <title>Complete genome sequence of Corynebacterium casei LMG S-19264T (=DSM 44701T), isolated from a smear-ripened cheese.</title>
        <authorList>
            <consortium name="US DOE Joint Genome Institute (JGI-PGF)"/>
            <person name="Walter F."/>
            <person name="Albersmeier A."/>
            <person name="Kalinowski J."/>
            <person name="Ruckert C."/>
        </authorList>
    </citation>
    <scope>NUCLEOTIDE SEQUENCE [LARGE SCALE GENOMIC DNA]</scope>
    <source>
        <strain evidence="1 2">CGMCC 1.15896</strain>
    </source>
</reference>
<keyword evidence="2" id="KW-1185">Reference proteome</keyword>
<organism evidence="1 2">
    <name type="scientific">Pelagibacterium lentulum</name>
    <dbReference type="NCBI Taxonomy" id="2029865"/>
    <lineage>
        <taxon>Bacteria</taxon>
        <taxon>Pseudomonadati</taxon>
        <taxon>Pseudomonadota</taxon>
        <taxon>Alphaproteobacteria</taxon>
        <taxon>Hyphomicrobiales</taxon>
        <taxon>Devosiaceae</taxon>
        <taxon>Pelagibacterium</taxon>
    </lineage>
</organism>
<gene>
    <name evidence="1" type="ORF">GCM10011499_01750</name>
</gene>
<dbReference type="Proteomes" id="UP000596977">
    <property type="component" value="Unassembled WGS sequence"/>
</dbReference>
<dbReference type="EMBL" id="BMKB01000001">
    <property type="protein sequence ID" value="GGA36042.1"/>
    <property type="molecule type" value="Genomic_DNA"/>
</dbReference>
<proteinExistence type="predicted"/>
<evidence type="ECO:0000313" key="1">
    <source>
        <dbReference type="EMBL" id="GGA36042.1"/>
    </source>
</evidence>
<evidence type="ECO:0000313" key="2">
    <source>
        <dbReference type="Proteomes" id="UP000596977"/>
    </source>
</evidence>
<dbReference type="AlphaFoldDB" id="A0A916R5M4"/>
<protein>
    <recommendedName>
        <fullName evidence="3">Acyloxyacyl hydrolase</fullName>
    </recommendedName>
</protein>
<name>A0A916R5M4_9HYPH</name>
<accession>A0A916R5M4</accession>
<sequence>MVRVMGAYVVSSRGRGKRNTKGKTLCSEIDKCNGLGLIAVLVDICQSVFLSPVFMTPRLAPFCLSLVIGLSAMPTGVAAQGLELDELRAGVFYHSAYGGFLPTGNNWDFARFEDIKFAALFASPDIEAFHWIGSPRIEVGTTLNLQGRENLIHANLNWQIGLFDTPLYLEVGFGAALTDGALDGAARPARNMGCPLNFYDAFGIGAHINETTTVTLRYEHISNLEICSPNDGLSNVGVMVGVKF</sequence>
<dbReference type="Pfam" id="PF09411">
    <property type="entry name" value="PagL"/>
    <property type="match status" value="1"/>
</dbReference>